<dbReference type="Gene3D" id="2.60.120.740">
    <property type="match status" value="1"/>
</dbReference>
<dbReference type="AlphaFoldDB" id="A0A6S7G3E7"/>
<dbReference type="OrthoDB" id="5975713at2759"/>
<dbReference type="Pfam" id="PF02140">
    <property type="entry name" value="SUEL_Lectin"/>
    <property type="match status" value="1"/>
</dbReference>
<dbReference type="Proteomes" id="UP001152795">
    <property type="component" value="Unassembled WGS sequence"/>
</dbReference>
<dbReference type="EMBL" id="CACRXK020000288">
    <property type="protein sequence ID" value="CAB3980401.1"/>
    <property type="molecule type" value="Genomic_DNA"/>
</dbReference>
<gene>
    <name evidence="1" type="ORF">PACLA_8A001223</name>
</gene>
<dbReference type="CDD" id="cd22838">
    <property type="entry name" value="Gal_Rha_Lectin_nemgal"/>
    <property type="match status" value="1"/>
</dbReference>
<keyword evidence="2" id="KW-1185">Reference proteome</keyword>
<dbReference type="InterPro" id="IPR000922">
    <property type="entry name" value="Lectin_gal-bd_dom"/>
</dbReference>
<evidence type="ECO:0000313" key="2">
    <source>
        <dbReference type="Proteomes" id="UP001152795"/>
    </source>
</evidence>
<dbReference type="GO" id="GO:0030246">
    <property type="term" value="F:carbohydrate binding"/>
    <property type="evidence" value="ECO:0007669"/>
    <property type="project" value="InterPro"/>
</dbReference>
<proteinExistence type="predicted"/>
<reference evidence="1" key="1">
    <citation type="submission" date="2020-04" db="EMBL/GenBank/DDBJ databases">
        <authorList>
            <person name="Alioto T."/>
            <person name="Alioto T."/>
            <person name="Gomez Garrido J."/>
        </authorList>
    </citation>
    <scope>NUCLEOTIDE SEQUENCE</scope>
    <source>
        <strain evidence="1">A484AB</strain>
    </source>
</reference>
<sequence length="345" mass="38482">MGRIILLPLLNSIFLVHEICLAVNKNATLDRNGLVGAIPEEDLIWKKALACEGQKLYIECPKIYNRIQVRSTFYGRKDAVTCKHPELPSDKICVDQNATVNNIVMDLCQGEARCEIAVTNDFLAQFGTIICPNVYKYLDVKYRCVPETALPNAPALSPYATSVTSTVTSNHAPVQCCYVVPDIGTSHTSVGGTIVRHHQGIQSVEERIVSQSRPVQQIHKVTEIIHSHPVQGPETRPAKVPLARLTLPGGSKLQLNTMIEGWPKGHTHQIQVGSPVIRSNIWGLQRKHVITRPYLSLRNSTHDAYRTLKTKTKGAAMGTKWEQIGSQKDCQSYEKTLRDHRGWEI</sequence>
<protein>
    <submittedName>
        <fullName evidence="1">Proline-rich 12-like</fullName>
    </submittedName>
</protein>
<accession>A0A6S7G3E7</accession>
<evidence type="ECO:0000313" key="1">
    <source>
        <dbReference type="EMBL" id="CAB3980401.1"/>
    </source>
</evidence>
<organism evidence="1 2">
    <name type="scientific">Paramuricea clavata</name>
    <name type="common">Red gorgonian</name>
    <name type="synonym">Violescent sea-whip</name>
    <dbReference type="NCBI Taxonomy" id="317549"/>
    <lineage>
        <taxon>Eukaryota</taxon>
        <taxon>Metazoa</taxon>
        <taxon>Cnidaria</taxon>
        <taxon>Anthozoa</taxon>
        <taxon>Octocorallia</taxon>
        <taxon>Malacalcyonacea</taxon>
        <taxon>Plexauridae</taxon>
        <taxon>Paramuricea</taxon>
    </lineage>
</organism>
<name>A0A6S7G3E7_PARCT</name>
<comment type="caution">
    <text evidence="1">The sequence shown here is derived from an EMBL/GenBank/DDBJ whole genome shotgun (WGS) entry which is preliminary data.</text>
</comment>
<dbReference type="InterPro" id="IPR043159">
    <property type="entry name" value="Lectin_gal-bd_sf"/>
</dbReference>
<dbReference type="PROSITE" id="PS50228">
    <property type="entry name" value="SUEL_LECTIN"/>
    <property type="match status" value="1"/>
</dbReference>
<dbReference type="PANTHER" id="PTHR46780">
    <property type="entry name" value="PROTEIN EVA-1"/>
    <property type="match status" value="1"/>
</dbReference>